<evidence type="ECO:0000256" key="5">
    <source>
        <dbReference type="ARBA" id="ARBA00022898"/>
    </source>
</evidence>
<dbReference type="Gene3D" id="3.90.1150.10">
    <property type="entry name" value="Aspartate Aminotransferase, domain 1"/>
    <property type="match status" value="1"/>
</dbReference>
<dbReference type="GO" id="GO:0005737">
    <property type="term" value="C:cytoplasm"/>
    <property type="evidence" value="ECO:0007669"/>
    <property type="project" value="TreeGrafter"/>
</dbReference>
<protein>
    <submittedName>
        <fullName evidence="7">Methionine aminotransferase</fullName>
    </submittedName>
</protein>
<feature type="domain" description="Aminotransferase class I/classII large" evidence="6">
    <location>
        <begin position="34"/>
        <end position="385"/>
    </location>
</feature>
<dbReference type="GO" id="GO:0016212">
    <property type="term" value="F:kynurenine-oxoglutarate transaminase activity"/>
    <property type="evidence" value="ECO:0007669"/>
    <property type="project" value="TreeGrafter"/>
</dbReference>
<organism evidence="7 8">
    <name type="scientific">Lysobacter spongiicola DSM 21749</name>
    <dbReference type="NCBI Taxonomy" id="1122188"/>
    <lineage>
        <taxon>Bacteria</taxon>
        <taxon>Pseudomonadati</taxon>
        <taxon>Pseudomonadota</taxon>
        <taxon>Gammaproteobacteria</taxon>
        <taxon>Lysobacterales</taxon>
        <taxon>Lysobacteraceae</taxon>
        <taxon>Novilysobacter</taxon>
    </lineage>
</organism>
<dbReference type="SUPFAM" id="SSF53383">
    <property type="entry name" value="PLP-dependent transferases"/>
    <property type="match status" value="1"/>
</dbReference>
<dbReference type="CDD" id="cd00609">
    <property type="entry name" value="AAT_like"/>
    <property type="match status" value="1"/>
</dbReference>
<sequence>MSENPPIQVRSKLPKVGTNIFTVMSQLAMEHGAVNLGQGFPDFEVPGRLVQALEKAMRDGHNQYAPMPGIAALRQAIAGKTERCYGYRPDADLEITVTSGASEAILDAVQAVVRPGDEVIVLDPCYDCYEPAIQLAGGVAVHVPLDPETFAPDWALVRSAITPRTRMLMTNTPHNPSGAMFSAADIDSLTQLLRGTEILLLSDEVYEHIVFDGARHESALRHPELRERAFVVSSFGKTYHCTGWKVGYCIAPPALSAEFRKVHQYNTFCTFTPAQVAFAEMIEAEPGHYEGLGAFYQDKRDRFREQLLSTRLRPLPVPGGYFQLVDYSAVSDLDDAAFCRWLTTEHGVVAIPLSPFYGAPPQGQRLARLCFAKNETTLGAAIERLRGL</sequence>
<evidence type="ECO:0000256" key="1">
    <source>
        <dbReference type="ARBA" id="ARBA00001933"/>
    </source>
</evidence>
<dbReference type="PANTHER" id="PTHR43807:SF20">
    <property type="entry name" value="FI04487P"/>
    <property type="match status" value="1"/>
</dbReference>
<keyword evidence="5" id="KW-0663">Pyridoxal phosphate</keyword>
<comment type="similarity">
    <text evidence="2">Belongs to the class-I pyridoxal-phosphate-dependent aminotransferase family.</text>
</comment>
<gene>
    <name evidence="7" type="ORF">SAMN02745674_00454</name>
</gene>
<dbReference type="NCBIfam" id="NF006569">
    <property type="entry name" value="PRK09082.1"/>
    <property type="match status" value="1"/>
</dbReference>
<dbReference type="AlphaFoldDB" id="A0A1T4MJC5"/>
<evidence type="ECO:0000313" key="7">
    <source>
        <dbReference type="EMBL" id="SJZ67139.1"/>
    </source>
</evidence>
<evidence type="ECO:0000259" key="6">
    <source>
        <dbReference type="Pfam" id="PF00155"/>
    </source>
</evidence>
<evidence type="ECO:0000313" key="8">
    <source>
        <dbReference type="Proteomes" id="UP000190061"/>
    </source>
</evidence>
<evidence type="ECO:0000256" key="3">
    <source>
        <dbReference type="ARBA" id="ARBA00022576"/>
    </source>
</evidence>
<dbReference type="RefSeq" id="WP_078757060.1">
    <property type="nucleotide sequence ID" value="NZ_FUXP01000001.1"/>
</dbReference>
<evidence type="ECO:0000256" key="2">
    <source>
        <dbReference type="ARBA" id="ARBA00007441"/>
    </source>
</evidence>
<dbReference type="EMBL" id="FUXP01000001">
    <property type="protein sequence ID" value="SJZ67139.1"/>
    <property type="molecule type" value="Genomic_DNA"/>
</dbReference>
<dbReference type="InterPro" id="IPR015422">
    <property type="entry name" value="PyrdxlP-dep_Trfase_small"/>
</dbReference>
<dbReference type="GO" id="GO:0030170">
    <property type="term" value="F:pyridoxal phosphate binding"/>
    <property type="evidence" value="ECO:0007669"/>
    <property type="project" value="InterPro"/>
</dbReference>
<dbReference type="STRING" id="1122188.SAMN02745674_00454"/>
<dbReference type="FunFam" id="3.40.640.10:FF:000033">
    <property type="entry name" value="Aspartate aminotransferase"/>
    <property type="match status" value="1"/>
</dbReference>
<evidence type="ECO:0000256" key="4">
    <source>
        <dbReference type="ARBA" id="ARBA00022679"/>
    </source>
</evidence>
<reference evidence="7 8" key="1">
    <citation type="submission" date="2017-02" db="EMBL/GenBank/DDBJ databases">
        <authorList>
            <person name="Peterson S.W."/>
        </authorList>
    </citation>
    <scope>NUCLEOTIDE SEQUENCE [LARGE SCALE GENOMIC DNA]</scope>
    <source>
        <strain evidence="7 8">DSM 21749</strain>
    </source>
</reference>
<dbReference type="InterPro" id="IPR015424">
    <property type="entry name" value="PyrdxlP-dep_Trfase"/>
</dbReference>
<keyword evidence="8" id="KW-1185">Reference proteome</keyword>
<accession>A0A1T4MJC5</accession>
<name>A0A1T4MJC5_9GAMM</name>
<proteinExistence type="inferred from homology"/>
<keyword evidence="3 7" id="KW-0032">Aminotransferase</keyword>
<dbReference type="Pfam" id="PF00155">
    <property type="entry name" value="Aminotran_1_2"/>
    <property type="match status" value="1"/>
</dbReference>
<dbReference type="InterPro" id="IPR015421">
    <property type="entry name" value="PyrdxlP-dep_Trfase_major"/>
</dbReference>
<dbReference type="PANTHER" id="PTHR43807">
    <property type="entry name" value="FI04487P"/>
    <property type="match status" value="1"/>
</dbReference>
<dbReference type="Gene3D" id="3.40.640.10">
    <property type="entry name" value="Type I PLP-dependent aspartate aminotransferase-like (Major domain)"/>
    <property type="match status" value="1"/>
</dbReference>
<dbReference type="Proteomes" id="UP000190061">
    <property type="component" value="Unassembled WGS sequence"/>
</dbReference>
<comment type="cofactor">
    <cofactor evidence="1">
        <name>pyridoxal 5'-phosphate</name>
        <dbReference type="ChEBI" id="CHEBI:597326"/>
    </cofactor>
</comment>
<dbReference type="InterPro" id="IPR004839">
    <property type="entry name" value="Aminotransferase_I/II_large"/>
</dbReference>
<keyword evidence="4 7" id="KW-0808">Transferase</keyword>
<dbReference type="InterPro" id="IPR051326">
    <property type="entry name" value="Kynurenine-oxoglutarate_AT"/>
</dbReference>